<dbReference type="SUPFAM" id="SSF52540">
    <property type="entry name" value="P-loop containing nucleoside triphosphate hydrolases"/>
    <property type="match status" value="1"/>
</dbReference>
<evidence type="ECO:0000256" key="1">
    <source>
        <dbReference type="ARBA" id="ARBA00022737"/>
    </source>
</evidence>
<dbReference type="Pfam" id="PF24883">
    <property type="entry name" value="NPHP3_N"/>
    <property type="match status" value="1"/>
</dbReference>
<dbReference type="SMART" id="SM00530">
    <property type="entry name" value="HTH_XRE"/>
    <property type="match status" value="1"/>
</dbReference>
<dbReference type="EMBL" id="JTCM02000002">
    <property type="protein sequence ID" value="NEU71334.1"/>
    <property type="molecule type" value="Genomic_DNA"/>
</dbReference>
<dbReference type="RefSeq" id="WP_039748611.1">
    <property type="nucleotide sequence ID" value="NZ_JTCM02000002.1"/>
</dbReference>
<keyword evidence="1" id="KW-0677">Repeat</keyword>
<dbReference type="InterPro" id="IPR027417">
    <property type="entry name" value="P-loop_NTPase"/>
</dbReference>
<organism evidence="3 4">
    <name type="scientific">Hassallia byssoidea VB512170</name>
    <dbReference type="NCBI Taxonomy" id="1304833"/>
    <lineage>
        <taxon>Bacteria</taxon>
        <taxon>Bacillati</taxon>
        <taxon>Cyanobacteriota</taxon>
        <taxon>Cyanophyceae</taxon>
        <taxon>Nostocales</taxon>
        <taxon>Tolypothrichaceae</taxon>
        <taxon>Hassallia</taxon>
    </lineage>
</organism>
<dbReference type="AlphaFoldDB" id="A0A846H3Y7"/>
<reference evidence="3 4" key="1">
    <citation type="journal article" date="2015" name="Genome Announc.">
        <title>Draft Genome Sequence of Cyanobacterium Hassallia byssoidea Strain VB512170, Isolated from Monuments in India.</title>
        <authorList>
            <person name="Singh D."/>
            <person name="Chandrababunaidu M.M."/>
            <person name="Panda A."/>
            <person name="Sen D."/>
            <person name="Bhattacharyya S."/>
            <person name="Adhikary S.P."/>
            <person name="Tripathy S."/>
        </authorList>
    </citation>
    <scope>NUCLEOTIDE SEQUENCE [LARGE SCALE GENOMIC DNA]</scope>
    <source>
        <strain evidence="3 4">VB512170</strain>
    </source>
</reference>
<evidence type="ECO:0000259" key="2">
    <source>
        <dbReference type="SMART" id="SM00530"/>
    </source>
</evidence>
<feature type="domain" description="HTH cro/C1-type" evidence="2">
    <location>
        <begin position="16"/>
        <end position="74"/>
    </location>
</feature>
<keyword evidence="4" id="KW-1185">Reference proteome</keyword>
<name>A0A846H3Y7_9CYAN</name>
<dbReference type="CDD" id="cd00093">
    <property type="entry name" value="HTH_XRE"/>
    <property type="match status" value="1"/>
</dbReference>
<dbReference type="InterPro" id="IPR051191">
    <property type="entry name" value="DCAF12"/>
</dbReference>
<evidence type="ECO:0000313" key="3">
    <source>
        <dbReference type="EMBL" id="NEU71334.1"/>
    </source>
</evidence>
<comment type="caution">
    <text evidence="3">The sequence shown here is derived from an EMBL/GenBank/DDBJ whole genome shotgun (WGS) entry which is preliminary data.</text>
</comment>
<accession>A0A846H3Y7</accession>
<dbReference type="Proteomes" id="UP000031549">
    <property type="component" value="Unassembled WGS sequence"/>
</dbReference>
<dbReference type="InterPro" id="IPR056884">
    <property type="entry name" value="NPHP3-like_N"/>
</dbReference>
<proteinExistence type="predicted"/>
<sequence>MMLSDKVQSSQEGKIKLQNAYKQAGLTIEKLADKACTSSDTIKRLLGTKDCPNGVERRIILKIAEVLKIKPTDIVDPKDWYPQQIPSEFERLIKDKTESFRGRKFVFDAIEEFFSKNSNGYFTVVGDAGMGKSAISAKYVLDNPEAICFFNVRAEGMNRPELFLKKIRQQLMNRYQLQDAADADLSSLLTKASEKITAGDRLIIVVDALDEVDHESTGNLLYLPTILPENVYFLLTRRPYNQNEKRLNVSPSVPTQELDLRDYPERSSQDVKEYIWLLLNDGEYKQGLSQWIEKQNLSNTEFVEEVATKSENNFMYLRCVLPAIAEGFYNNKPLDELPVGLQGYYENHWQLMGMTSKPLPKNKIKIVYVMCALRSAASREVIAKYSKQNELTVQEVLNGWAQFLQKQENNQSPRYRFYHESFRDFLHRQDIVQAAGVNLPDISAEVADNITGGLFGDE</sequence>
<dbReference type="PANTHER" id="PTHR19860:SF40">
    <property type="entry name" value="WD40 REPEAT-CONTAINING PROTEIN"/>
    <property type="match status" value="1"/>
</dbReference>
<dbReference type="InterPro" id="IPR001387">
    <property type="entry name" value="Cro/C1-type_HTH"/>
</dbReference>
<dbReference type="Gene3D" id="3.40.50.300">
    <property type="entry name" value="P-loop containing nucleotide triphosphate hydrolases"/>
    <property type="match status" value="1"/>
</dbReference>
<dbReference type="PANTHER" id="PTHR19860">
    <property type="entry name" value="DDB1- AND CUL4-ASSOCIATED FACTOR 12-RELATED"/>
    <property type="match status" value="1"/>
</dbReference>
<dbReference type="Pfam" id="PF13443">
    <property type="entry name" value="HTH_26"/>
    <property type="match status" value="1"/>
</dbReference>
<gene>
    <name evidence="3" type="ORF">PI95_001720</name>
</gene>
<protein>
    <submittedName>
        <fullName evidence="3">XRE family transcriptional regulator</fullName>
    </submittedName>
</protein>
<evidence type="ECO:0000313" key="4">
    <source>
        <dbReference type="Proteomes" id="UP000031549"/>
    </source>
</evidence>